<dbReference type="Pfam" id="PF02163">
    <property type="entry name" value="Peptidase_M50"/>
    <property type="match status" value="1"/>
</dbReference>
<dbReference type="AlphaFoldDB" id="A0A917EK06"/>
<reference evidence="14" key="2">
    <citation type="submission" date="2020-09" db="EMBL/GenBank/DDBJ databases">
        <authorList>
            <person name="Sun Q."/>
            <person name="Zhou Y."/>
        </authorList>
    </citation>
    <scope>NUCLEOTIDE SEQUENCE</scope>
    <source>
        <strain evidence="14">CGMCC 1.12698</strain>
    </source>
</reference>
<keyword evidence="10" id="KW-0482">Metalloprotease</keyword>
<keyword evidence="8" id="KW-0862">Zinc</keyword>
<dbReference type="GO" id="GO:0006508">
    <property type="term" value="P:proteolysis"/>
    <property type="evidence" value="ECO:0007669"/>
    <property type="project" value="UniProtKB-KW"/>
</dbReference>
<dbReference type="PANTHER" id="PTHR39188:SF3">
    <property type="entry name" value="STAGE IV SPORULATION PROTEIN FB"/>
    <property type="match status" value="1"/>
</dbReference>
<feature type="transmembrane region" description="Helical" evidence="12">
    <location>
        <begin position="12"/>
        <end position="35"/>
    </location>
</feature>
<protein>
    <submittedName>
        <fullName evidence="14">Site-2 protease family protein</fullName>
    </submittedName>
</protein>
<feature type="domain" description="Peptidase M50" evidence="13">
    <location>
        <begin position="58"/>
        <end position="131"/>
    </location>
</feature>
<keyword evidence="7" id="KW-0378">Hydrolase</keyword>
<feature type="transmembrane region" description="Helical" evidence="12">
    <location>
        <begin position="47"/>
        <end position="68"/>
    </location>
</feature>
<evidence type="ECO:0000256" key="8">
    <source>
        <dbReference type="ARBA" id="ARBA00022833"/>
    </source>
</evidence>
<dbReference type="PANTHER" id="PTHR39188">
    <property type="entry name" value="MEMBRANE-ASSOCIATED ZINC METALLOPROTEASE M50B"/>
    <property type="match status" value="1"/>
</dbReference>
<comment type="similarity">
    <text evidence="3">Belongs to the peptidase M50B family.</text>
</comment>
<sequence length="361" mass="41903">MERTDKKNFKWGAIGAVALLVLSKFKWVLVALKFLKIPTAISMLISLFAYGYVYGWLFAVALIYLVFVHEMGHLWAAKRIGLKTSPAIFIPFVGAFVGMKEFPKNAKDEAFVGYMGPLFGLFSILPAIVLYYMTDEPFFGLVIALGAVINLFNLMPVSPLDGGRILSVVSTKLWIIGLIMLGVYTYMSGSLLLIFILFIGIMTWWRRVTEEKRMNKLQIEIDFYEKYLQSYHEHFQMEEERRMPFVYVGMDVKRRYLYFKEENTSPTKEEKIEASVVYTIHDVFHGRGKTDEELEATYRKQCEKLQELKNEKEHTKHYYVADPKVKWTYFLAYVLLVAVLGALHLYGQEIIDLKGFVEENR</sequence>
<feature type="transmembrane region" description="Helical" evidence="12">
    <location>
        <begin position="327"/>
        <end position="346"/>
    </location>
</feature>
<dbReference type="CDD" id="cd06160">
    <property type="entry name" value="S2P-M50_like_2"/>
    <property type="match status" value="1"/>
</dbReference>
<keyword evidence="11 12" id="KW-0472">Membrane</keyword>
<evidence type="ECO:0000313" key="15">
    <source>
        <dbReference type="Proteomes" id="UP000605259"/>
    </source>
</evidence>
<evidence type="ECO:0000256" key="6">
    <source>
        <dbReference type="ARBA" id="ARBA00022723"/>
    </source>
</evidence>
<keyword evidence="9 12" id="KW-1133">Transmembrane helix</keyword>
<evidence type="ECO:0000256" key="5">
    <source>
        <dbReference type="ARBA" id="ARBA00022692"/>
    </source>
</evidence>
<evidence type="ECO:0000256" key="9">
    <source>
        <dbReference type="ARBA" id="ARBA00022989"/>
    </source>
</evidence>
<evidence type="ECO:0000313" key="14">
    <source>
        <dbReference type="EMBL" id="GGE55129.1"/>
    </source>
</evidence>
<keyword evidence="15" id="KW-1185">Reference proteome</keyword>
<dbReference type="GO" id="GO:0008237">
    <property type="term" value="F:metallopeptidase activity"/>
    <property type="evidence" value="ECO:0007669"/>
    <property type="project" value="UniProtKB-KW"/>
</dbReference>
<evidence type="ECO:0000256" key="12">
    <source>
        <dbReference type="SAM" id="Phobius"/>
    </source>
</evidence>
<feature type="transmembrane region" description="Helical" evidence="12">
    <location>
        <begin position="175"/>
        <end position="205"/>
    </location>
</feature>
<evidence type="ECO:0000256" key="11">
    <source>
        <dbReference type="ARBA" id="ARBA00023136"/>
    </source>
</evidence>
<organism evidence="14 15">
    <name type="scientific">Priestia taiwanensis</name>
    <dbReference type="NCBI Taxonomy" id="1347902"/>
    <lineage>
        <taxon>Bacteria</taxon>
        <taxon>Bacillati</taxon>
        <taxon>Bacillota</taxon>
        <taxon>Bacilli</taxon>
        <taxon>Bacillales</taxon>
        <taxon>Bacillaceae</taxon>
        <taxon>Priestia</taxon>
    </lineage>
</organism>
<comment type="caution">
    <text evidence="14">The sequence shown here is derived from an EMBL/GenBank/DDBJ whole genome shotgun (WGS) entry which is preliminary data.</text>
</comment>
<evidence type="ECO:0000256" key="1">
    <source>
        <dbReference type="ARBA" id="ARBA00001947"/>
    </source>
</evidence>
<keyword evidence="5 12" id="KW-0812">Transmembrane</keyword>
<evidence type="ECO:0000259" key="13">
    <source>
        <dbReference type="Pfam" id="PF02163"/>
    </source>
</evidence>
<evidence type="ECO:0000256" key="3">
    <source>
        <dbReference type="ARBA" id="ARBA00007931"/>
    </source>
</evidence>
<keyword evidence="6" id="KW-0479">Metal-binding</keyword>
<evidence type="ECO:0000256" key="2">
    <source>
        <dbReference type="ARBA" id="ARBA00004141"/>
    </source>
</evidence>
<accession>A0A917EK06</accession>
<comment type="subcellular location">
    <subcellularLocation>
        <location evidence="2">Membrane</location>
        <topology evidence="2">Multi-pass membrane protein</topology>
    </subcellularLocation>
</comment>
<evidence type="ECO:0000256" key="10">
    <source>
        <dbReference type="ARBA" id="ARBA00023049"/>
    </source>
</evidence>
<evidence type="ECO:0000256" key="4">
    <source>
        <dbReference type="ARBA" id="ARBA00022670"/>
    </source>
</evidence>
<reference evidence="14" key="1">
    <citation type="journal article" date="2014" name="Int. J. Syst. Evol. Microbiol.">
        <title>Complete genome sequence of Corynebacterium casei LMG S-19264T (=DSM 44701T), isolated from a smear-ripened cheese.</title>
        <authorList>
            <consortium name="US DOE Joint Genome Institute (JGI-PGF)"/>
            <person name="Walter F."/>
            <person name="Albersmeier A."/>
            <person name="Kalinowski J."/>
            <person name="Ruckert C."/>
        </authorList>
    </citation>
    <scope>NUCLEOTIDE SEQUENCE</scope>
    <source>
        <strain evidence="14">CGMCC 1.12698</strain>
    </source>
</reference>
<name>A0A917EK06_9BACI</name>
<comment type="cofactor">
    <cofactor evidence="1">
        <name>Zn(2+)</name>
        <dbReference type="ChEBI" id="CHEBI:29105"/>
    </cofactor>
</comment>
<proteinExistence type="inferred from homology"/>
<dbReference type="GO" id="GO:0046872">
    <property type="term" value="F:metal ion binding"/>
    <property type="evidence" value="ECO:0007669"/>
    <property type="project" value="UniProtKB-KW"/>
</dbReference>
<feature type="transmembrane region" description="Helical" evidence="12">
    <location>
        <begin position="80"/>
        <end position="99"/>
    </location>
</feature>
<feature type="transmembrane region" description="Helical" evidence="12">
    <location>
        <begin position="138"/>
        <end position="155"/>
    </location>
</feature>
<dbReference type="RefSeq" id="WP_229722106.1">
    <property type="nucleotide sequence ID" value="NZ_BMFK01000001.1"/>
</dbReference>
<dbReference type="GO" id="GO:0016020">
    <property type="term" value="C:membrane"/>
    <property type="evidence" value="ECO:0007669"/>
    <property type="project" value="UniProtKB-SubCell"/>
</dbReference>
<feature type="transmembrane region" description="Helical" evidence="12">
    <location>
        <begin position="111"/>
        <end position="131"/>
    </location>
</feature>
<dbReference type="InterPro" id="IPR008915">
    <property type="entry name" value="Peptidase_M50"/>
</dbReference>
<gene>
    <name evidence="14" type="ORF">GCM10007140_01790</name>
</gene>
<dbReference type="Proteomes" id="UP000605259">
    <property type="component" value="Unassembled WGS sequence"/>
</dbReference>
<evidence type="ECO:0000256" key="7">
    <source>
        <dbReference type="ARBA" id="ARBA00022801"/>
    </source>
</evidence>
<dbReference type="EMBL" id="BMFK01000001">
    <property type="protein sequence ID" value="GGE55129.1"/>
    <property type="molecule type" value="Genomic_DNA"/>
</dbReference>
<keyword evidence="4 14" id="KW-0645">Protease</keyword>